<organism evidence="11 12">
    <name type="scientific">Buchananella hordeovulneris</name>
    <dbReference type="NCBI Taxonomy" id="52770"/>
    <lineage>
        <taxon>Bacteria</taxon>
        <taxon>Bacillati</taxon>
        <taxon>Actinomycetota</taxon>
        <taxon>Actinomycetes</taxon>
        <taxon>Actinomycetales</taxon>
        <taxon>Actinomycetaceae</taxon>
        <taxon>Buchananella</taxon>
    </lineage>
</organism>
<dbReference type="Proteomes" id="UP000185612">
    <property type="component" value="Unassembled WGS sequence"/>
</dbReference>
<feature type="binding site" evidence="7">
    <location>
        <begin position="132"/>
        <end position="138"/>
    </location>
    <ligand>
        <name>ATP</name>
        <dbReference type="ChEBI" id="CHEBI:30616"/>
    </ligand>
</feature>
<comment type="function">
    <text evidence="7 8">Cell wall formation. Catalyzes the addition of glutamate to the nucleotide precursor UDP-N-acetylmuramoyl-L-alanine (UMA).</text>
</comment>
<protein>
    <recommendedName>
        <fullName evidence="7 8">UDP-N-acetylmuramoylalanine--D-glutamate ligase</fullName>
        <ecNumber evidence="7 8">6.3.2.9</ecNumber>
    </recommendedName>
    <alternativeName>
        <fullName evidence="7">D-glutamic acid-adding enzyme</fullName>
    </alternativeName>
    <alternativeName>
        <fullName evidence="7">UDP-N-acetylmuramoyl-L-alanyl-D-glutamate synthetase</fullName>
    </alternativeName>
</protein>
<dbReference type="InterPro" id="IPR013221">
    <property type="entry name" value="Mur_ligase_cen"/>
</dbReference>
<dbReference type="HAMAP" id="MF_00639">
    <property type="entry name" value="MurD"/>
    <property type="match status" value="1"/>
</dbReference>
<evidence type="ECO:0000256" key="6">
    <source>
        <dbReference type="ARBA" id="ARBA00022840"/>
    </source>
</evidence>
<evidence type="ECO:0000259" key="10">
    <source>
        <dbReference type="Pfam" id="PF08245"/>
    </source>
</evidence>
<comment type="pathway">
    <text evidence="2 7 8">Cell wall biogenesis; peptidoglycan biosynthesis.</text>
</comment>
<comment type="catalytic activity">
    <reaction evidence="7 8">
        <text>UDP-N-acetyl-alpha-D-muramoyl-L-alanine + D-glutamate + ATP = UDP-N-acetyl-alpha-D-muramoyl-L-alanyl-D-glutamate + ADP + phosphate + H(+)</text>
        <dbReference type="Rhea" id="RHEA:16429"/>
        <dbReference type="ChEBI" id="CHEBI:15378"/>
        <dbReference type="ChEBI" id="CHEBI:29986"/>
        <dbReference type="ChEBI" id="CHEBI:30616"/>
        <dbReference type="ChEBI" id="CHEBI:43474"/>
        <dbReference type="ChEBI" id="CHEBI:83898"/>
        <dbReference type="ChEBI" id="CHEBI:83900"/>
        <dbReference type="ChEBI" id="CHEBI:456216"/>
        <dbReference type="EC" id="6.3.2.9"/>
    </reaction>
</comment>
<comment type="similarity">
    <text evidence="7">Belongs to the MurCDEF family.</text>
</comment>
<evidence type="ECO:0000256" key="7">
    <source>
        <dbReference type="HAMAP-Rule" id="MF_00639"/>
    </source>
</evidence>
<sequence length="496" mass="51124">MGGVNGVSSFVTDLARPLVLGLGATGAAVVEVLTTLGAKVDALDVSEAAIERARELAPQANYVLARDATDLAAQATRLAPRLVITSPGISPFTPVRQQLSLAGSEVISEIELARRLQDAGGFSQVPWFAITGTNGKTTTVRMLAAMLSAAGYRAPAVGNVGDPLVRVVAELGAAHGATAIPLELSSFQLFDTQQLRAHGAVCLNLAPDHLDWHGSAQHYADAKARVYAGAQSVCVYTQDPATRRMVEEADVAPGTRAIGVTTGVPTVGELGVVEELLVDRAFLAKRQREARPFATLEDLAHLAGGQVPPRHLVQDALAAAALAFSAGASPEAVRQALTDFTPDAHRGDVVAEQDGVRWVNNSKATNPHAARAALAGLAAGSAVWIAGGDSKGTELASLVHEVADRLRAVVIIGKDPTPLASAVGQLATPVAAVVVPDGSAEAVMRAAVAHAHRLAQPGDTVLLAPACASWDQFSSYSQRGALFTAAAREQVGSADA</sequence>
<keyword evidence="12" id="KW-1185">Reference proteome</keyword>
<dbReference type="FunCoup" id="A0A1Q5PVZ9">
    <property type="interactions" value="84"/>
</dbReference>
<evidence type="ECO:0000256" key="4">
    <source>
        <dbReference type="ARBA" id="ARBA00022598"/>
    </source>
</evidence>
<evidence type="ECO:0000256" key="2">
    <source>
        <dbReference type="ARBA" id="ARBA00004752"/>
    </source>
</evidence>
<gene>
    <name evidence="7" type="primary">murD</name>
    <name evidence="11" type="ORF">BSZ40_06700</name>
</gene>
<dbReference type="SUPFAM" id="SSF53244">
    <property type="entry name" value="MurD-like peptide ligases, peptide-binding domain"/>
    <property type="match status" value="1"/>
</dbReference>
<dbReference type="InterPro" id="IPR005762">
    <property type="entry name" value="MurD"/>
</dbReference>
<evidence type="ECO:0000256" key="3">
    <source>
        <dbReference type="ARBA" id="ARBA00022490"/>
    </source>
</evidence>
<feature type="domain" description="Mur ligase C-terminal" evidence="9">
    <location>
        <begin position="345"/>
        <end position="467"/>
    </location>
</feature>
<keyword evidence="4 7" id="KW-0436">Ligase</keyword>
<dbReference type="STRING" id="52770.BSZ40_06700"/>
<keyword evidence="7 8" id="KW-0131">Cell cycle</keyword>
<keyword evidence="3 7" id="KW-0963">Cytoplasm</keyword>
<comment type="caution">
    <text evidence="11">The sequence shown here is derived from an EMBL/GenBank/DDBJ whole genome shotgun (WGS) entry which is preliminary data.</text>
</comment>
<dbReference type="InterPro" id="IPR004101">
    <property type="entry name" value="Mur_ligase_C"/>
</dbReference>
<dbReference type="Gene3D" id="3.40.50.720">
    <property type="entry name" value="NAD(P)-binding Rossmann-like Domain"/>
    <property type="match status" value="1"/>
</dbReference>
<dbReference type="Pfam" id="PF21799">
    <property type="entry name" value="MurD-like_N"/>
    <property type="match status" value="1"/>
</dbReference>
<dbReference type="GO" id="GO:0005524">
    <property type="term" value="F:ATP binding"/>
    <property type="evidence" value="ECO:0007669"/>
    <property type="project" value="UniProtKB-UniRule"/>
</dbReference>
<dbReference type="InterPro" id="IPR036615">
    <property type="entry name" value="Mur_ligase_C_dom_sf"/>
</dbReference>
<dbReference type="UniPathway" id="UPA00219"/>
<dbReference type="GO" id="GO:0009252">
    <property type="term" value="P:peptidoglycan biosynthetic process"/>
    <property type="evidence" value="ECO:0007669"/>
    <property type="project" value="UniProtKB-UniRule"/>
</dbReference>
<dbReference type="OrthoDB" id="9809796at2"/>
<dbReference type="Pfam" id="PF02875">
    <property type="entry name" value="Mur_ligase_C"/>
    <property type="match status" value="1"/>
</dbReference>
<dbReference type="GO" id="GO:0005737">
    <property type="term" value="C:cytoplasm"/>
    <property type="evidence" value="ECO:0007669"/>
    <property type="project" value="UniProtKB-SubCell"/>
</dbReference>
<accession>A0A1Q5PVZ9</accession>
<dbReference type="GO" id="GO:0008764">
    <property type="term" value="F:UDP-N-acetylmuramoylalanine-D-glutamate ligase activity"/>
    <property type="evidence" value="ECO:0007669"/>
    <property type="project" value="UniProtKB-UniRule"/>
</dbReference>
<keyword evidence="6 7" id="KW-0067">ATP-binding</keyword>
<dbReference type="AlphaFoldDB" id="A0A1Q5PVZ9"/>
<evidence type="ECO:0000313" key="12">
    <source>
        <dbReference type="Proteomes" id="UP000185612"/>
    </source>
</evidence>
<dbReference type="Gene3D" id="3.90.190.20">
    <property type="entry name" value="Mur ligase, C-terminal domain"/>
    <property type="match status" value="1"/>
</dbReference>
<dbReference type="InterPro" id="IPR036565">
    <property type="entry name" value="Mur-like_cat_sf"/>
</dbReference>
<dbReference type="GO" id="GO:0071555">
    <property type="term" value="P:cell wall organization"/>
    <property type="evidence" value="ECO:0007669"/>
    <property type="project" value="UniProtKB-KW"/>
</dbReference>
<evidence type="ECO:0000313" key="11">
    <source>
        <dbReference type="EMBL" id="OKL51619.1"/>
    </source>
</evidence>
<keyword evidence="7 8" id="KW-0133">Cell shape</keyword>
<keyword evidence="7 8" id="KW-0961">Cell wall biogenesis/degradation</keyword>
<dbReference type="Pfam" id="PF08245">
    <property type="entry name" value="Mur_ligase_M"/>
    <property type="match status" value="1"/>
</dbReference>
<evidence type="ECO:0000256" key="5">
    <source>
        <dbReference type="ARBA" id="ARBA00022741"/>
    </source>
</evidence>
<reference evidence="12" key="1">
    <citation type="submission" date="2016-12" db="EMBL/GenBank/DDBJ databases">
        <authorList>
            <person name="Meng X."/>
        </authorList>
    </citation>
    <scope>NUCLEOTIDE SEQUENCE [LARGE SCALE GENOMIC DNA]</scope>
    <source>
        <strain evidence="12">DSM 20732</strain>
    </source>
</reference>
<comment type="subcellular location">
    <subcellularLocation>
        <location evidence="1 7 8">Cytoplasm</location>
    </subcellularLocation>
</comment>
<dbReference type="PANTHER" id="PTHR43692">
    <property type="entry name" value="UDP-N-ACETYLMURAMOYLALANINE--D-GLUTAMATE LIGASE"/>
    <property type="match status" value="1"/>
</dbReference>
<keyword evidence="7 8" id="KW-0132">Cell division</keyword>
<dbReference type="Gene3D" id="3.40.1190.10">
    <property type="entry name" value="Mur-like, catalytic domain"/>
    <property type="match status" value="1"/>
</dbReference>
<dbReference type="InParanoid" id="A0A1Q5PVZ9"/>
<keyword evidence="7 8" id="KW-0573">Peptidoglycan synthesis</keyword>
<dbReference type="PANTHER" id="PTHR43692:SF1">
    <property type="entry name" value="UDP-N-ACETYLMURAMOYLALANINE--D-GLUTAMATE LIGASE"/>
    <property type="match status" value="1"/>
</dbReference>
<evidence type="ECO:0000256" key="1">
    <source>
        <dbReference type="ARBA" id="ARBA00004496"/>
    </source>
</evidence>
<dbReference type="InterPro" id="IPR036291">
    <property type="entry name" value="NAD(P)-bd_dom_sf"/>
</dbReference>
<dbReference type="NCBIfam" id="TIGR01087">
    <property type="entry name" value="murD"/>
    <property type="match status" value="1"/>
</dbReference>
<keyword evidence="5 7" id="KW-0547">Nucleotide-binding</keyword>
<dbReference type="SUPFAM" id="SSF53623">
    <property type="entry name" value="MurD-like peptide ligases, catalytic domain"/>
    <property type="match status" value="1"/>
</dbReference>
<dbReference type="EMBL" id="MQVS01000006">
    <property type="protein sequence ID" value="OKL51619.1"/>
    <property type="molecule type" value="Genomic_DNA"/>
</dbReference>
<evidence type="ECO:0000259" key="9">
    <source>
        <dbReference type="Pfam" id="PF02875"/>
    </source>
</evidence>
<dbReference type="SUPFAM" id="SSF51735">
    <property type="entry name" value="NAD(P)-binding Rossmann-fold domains"/>
    <property type="match status" value="1"/>
</dbReference>
<dbReference type="EC" id="6.3.2.9" evidence="7 8"/>
<evidence type="ECO:0000256" key="8">
    <source>
        <dbReference type="RuleBase" id="RU003664"/>
    </source>
</evidence>
<feature type="domain" description="Mur ligase central" evidence="10">
    <location>
        <begin position="130"/>
        <end position="252"/>
    </location>
</feature>
<dbReference type="GO" id="GO:0008360">
    <property type="term" value="P:regulation of cell shape"/>
    <property type="evidence" value="ECO:0007669"/>
    <property type="project" value="UniProtKB-KW"/>
</dbReference>
<name>A0A1Q5PVZ9_9ACTO</name>
<proteinExistence type="inferred from homology"/>
<dbReference type="GO" id="GO:0051301">
    <property type="term" value="P:cell division"/>
    <property type="evidence" value="ECO:0007669"/>
    <property type="project" value="UniProtKB-KW"/>
</dbReference>